<dbReference type="InterPro" id="IPR050072">
    <property type="entry name" value="Peptidase_M20A"/>
</dbReference>
<evidence type="ECO:0000259" key="6">
    <source>
        <dbReference type="Pfam" id="PF07687"/>
    </source>
</evidence>
<comment type="caution">
    <text evidence="7">The sequence shown here is derived from an EMBL/GenBank/DDBJ whole genome shotgun (WGS) entry which is preliminary data.</text>
</comment>
<comment type="cofactor">
    <cofactor evidence="1">
        <name>Zn(2+)</name>
        <dbReference type="ChEBI" id="CHEBI:29105"/>
    </cofactor>
</comment>
<dbReference type="InterPro" id="IPR011650">
    <property type="entry name" value="Peptidase_M20_dimer"/>
</dbReference>
<proteinExistence type="inferred from homology"/>
<dbReference type="PANTHER" id="PTHR43808">
    <property type="entry name" value="ACETYLORNITHINE DEACETYLASE"/>
    <property type="match status" value="1"/>
</dbReference>
<evidence type="ECO:0000313" key="7">
    <source>
        <dbReference type="EMBL" id="MFD2467699.1"/>
    </source>
</evidence>
<keyword evidence="5" id="KW-0862">Zinc</keyword>
<dbReference type="Proteomes" id="UP001597483">
    <property type="component" value="Unassembled WGS sequence"/>
</dbReference>
<keyword evidence="8" id="KW-1185">Reference proteome</keyword>
<evidence type="ECO:0000256" key="1">
    <source>
        <dbReference type="ARBA" id="ARBA00001947"/>
    </source>
</evidence>
<sequence>MGREQSSAEAEVVALASELIRIDSTNTGDPATSAGERAAAEYVAGKLAEAGFATTFVESGGAGRSNVFARLAGSDPSRGALLVHGHLDVVPADAAEWSVHPLSGAVRDGYVWGRGAVDMKGMLAMMTAVARQFRREGVVPARDLVFAFLADEEAGGRFGSLWLVEHRPELFEEVTEAIGEVGGFSVTVGDNTRAYLVETAQKGLRWLTLRVRGTAGHGSMLHRDNAVTELAAAVSRLGRHRFPLVLTDPVREFLAGVSELTGTEFPEDDPEGAVGKLGALSRMIGATLRDTANPTMLSAGRKADVVPSAAEATVDCRVLPGREEAFERELDEILGPRVEREWISSPAVATTFDGALVDAMAEAIEHEDPGAKLLPYMLSGGTDAKAFQQLGIRTFGFAPLKLPAELDFTALFHGVDERVPVEALEFGTRVLDRFLRRA</sequence>
<accession>A0ABW5H3K5</accession>
<evidence type="ECO:0000256" key="3">
    <source>
        <dbReference type="ARBA" id="ARBA00022723"/>
    </source>
</evidence>
<dbReference type="PROSITE" id="PS00758">
    <property type="entry name" value="ARGE_DAPE_CPG2_1"/>
    <property type="match status" value="1"/>
</dbReference>
<dbReference type="PROSITE" id="PS00759">
    <property type="entry name" value="ARGE_DAPE_CPG2_2"/>
    <property type="match status" value="1"/>
</dbReference>
<dbReference type="RefSeq" id="WP_378302658.1">
    <property type="nucleotide sequence ID" value="NZ_JBHUKS010000006.1"/>
</dbReference>
<evidence type="ECO:0000256" key="5">
    <source>
        <dbReference type="ARBA" id="ARBA00022833"/>
    </source>
</evidence>
<dbReference type="SUPFAM" id="SSF53187">
    <property type="entry name" value="Zn-dependent exopeptidases"/>
    <property type="match status" value="1"/>
</dbReference>
<dbReference type="Pfam" id="PF07687">
    <property type="entry name" value="M20_dimer"/>
    <property type="match status" value="1"/>
</dbReference>
<keyword evidence="4" id="KW-0378">Hydrolase</keyword>
<comment type="similarity">
    <text evidence="2">Belongs to the peptidase M20A family.</text>
</comment>
<name>A0ABW5H3K5_9PSEU</name>
<evidence type="ECO:0000256" key="2">
    <source>
        <dbReference type="ARBA" id="ARBA00006247"/>
    </source>
</evidence>
<dbReference type="EMBL" id="JBHUKS010000006">
    <property type="protein sequence ID" value="MFD2467699.1"/>
    <property type="molecule type" value="Genomic_DNA"/>
</dbReference>
<keyword evidence="3" id="KW-0479">Metal-binding</keyword>
<dbReference type="Gene3D" id="3.40.630.10">
    <property type="entry name" value="Zn peptidases"/>
    <property type="match status" value="1"/>
</dbReference>
<evidence type="ECO:0000256" key="4">
    <source>
        <dbReference type="ARBA" id="ARBA00022801"/>
    </source>
</evidence>
<dbReference type="InterPro" id="IPR036264">
    <property type="entry name" value="Bact_exopeptidase_dim_dom"/>
</dbReference>
<evidence type="ECO:0000313" key="8">
    <source>
        <dbReference type="Proteomes" id="UP001597483"/>
    </source>
</evidence>
<dbReference type="Gene3D" id="1.10.150.900">
    <property type="match status" value="1"/>
</dbReference>
<feature type="domain" description="Peptidase M20 dimerisation" evidence="6">
    <location>
        <begin position="199"/>
        <end position="334"/>
    </location>
</feature>
<dbReference type="InterPro" id="IPR002933">
    <property type="entry name" value="Peptidase_M20"/>
</dbReference>
<dbReference type="Gene3D" id="3.30.70.360">
    <property type="match status" value="1"/>
</dbReference>
<dbReference type="InterPro" id="IPR001261">
    <property type="entry name" value="ArgE/DapE_CS"/>
</dbReference>
<protein>
    <submittedName>
        <fullName evidence="7">M20/M25/M40 family metallo-hydrolase</fullName>
    </submittedName>
</protein>
<dbReference type="NCBIfam" id="NF005913">
    <property type="entry name" value="PRK07906.1"/>
    <property type="match status" value="1"/>
</dbReference>
<gene>
    <name evidence="7" type="ORF">ACFSVL_09865</name>
</gene>
<reference evidence="8" key="1">
    <citation type="journal article" date="2019" name="Int. J. Syst. Evol. Microbiol.">
        <title>The Global Catalogue of Microorganisms (GCM) 10K type strain sequencing project: providing services to taxonomists for standard genome sequencing and annotation.</title>
        <authorList>
            <consortium name="The Broad Institute Genomics Platform"/>
            <consortium name="The Broad Institute Genome Sequencing Center for Infectious Disease"/>
            <person name="Wu L."/>
            <person name="Ma J."/>
        </authorList>
    </citation>
    <scope>NUCLEOTIDE SEQUENCE [LARGE SCALE GENOMIC DNA]</scope>
    <source>
        <strain evidence="8">CGMCC 4.7641</strain>
    </source>
</reference>
<dbReference type="SUPFAM" id="SSF55031">
    <property type="entry name" value="Bacterial exopeptidase dimerisation domain"/>
    <property type="match status" value="1"/>
</dbReference>
<dbReference type="PANTHER" id="PTHR43808:SF8">
    <property type="entry name" value="PEPTIDASE M20 DIMERISATION DOMAIN-CONTAINING PROTEIN"/>
    <property type="match status" value="1"/>
</dbReference>
<dbReference type="Pfam" id="PF01546">
    <property type="entry name" value="Peptidase_M20"/>
    <property type="match status" value="1"/>
</dbReference>
<dbReference type="CDD" id="cd05675">
    <property type="entry name" value="M20_yscS_like"/>
    <property type="match status" value="1"/>
</dbReference>
<organism evidence="7 8">
    <name type="scientific">Amycolatopsis silviterrae</name>
    <dbReference type="NCBI Taxonomy" id="1656914"/>
    <lineage>
        <taxon>Bacteria</taxon>
        <taxon>Bacillati</taxon>
        <taxon>Actinomycetota</taxon>
        <taxon>Actinomycetes</taxon>
        <taxon>Pseudonocardiales</taxon>
        <taxon>Pseudonocardiaceae</taxon>
        <taxon>Amycolatopsis</taxon>
    </lineage>
</organism>